<organism evidence="2 3">
    <name type="scientific">Scophthalmus maximus</name>
    <name type="common">Turbot</name>
    <name type="synonym">Psetta maxima</name>
    <dbReference type="NCBI Taxonomy" id="52904"/>
    <lineage>
        <taxon>Eukaryota</taxon>
        <taxon>Metazoa</taxon>
        <taxon>Chordata</taxon>
        <taxon>Craniata</taxon>
        <taxon>Vertebrata</taxon>
        <taxon>Euteleostomi</taxon>
        <taxon>Actinopterygii</taxon>
        <taxon>Neopterygii</taxon>
        <taxon>Teleostei</taxon>
        <taxon>Neoteleostei</taxon>
        <taxon>Acanthomorphata</taxon>
        <taxon>Carangaria</taxon>
        <taxon>Pleuronectiformes</taxon>
        <taxon>Pleuronectoidei</taxon>
        <taxon>Scophthalmidae</taxon>
        <taxon>Scophthalmus</taxon>
    </lineage>
</organism>
<name>A0A2U9BQ89_SCOMX</name>
<reference evidence="2 3" key="1">
    <citation type="submission" date="2017-12" db="EMBL/GenBank/DDBJ databases">
        <title>Integrating genomic resources of turbot (Scophthalmus maximus) in depth evaluation of genetic and physical mapping variation across individuals.</title>
        <authorList>
            <person name="Martinez P."/>
        </authorList>
    </citation>
    <scope>NUCLEOTIDE SEQUENCE [LARGE SCALE GENOMIC DNA]</scope>
</reference>
<keyword evidence="3" id="KW-1185">Reference proteome</keyword>
<dbReference type="Proteomes" id="UP000246464">
    <property type="component" value="Chromosome 8"/>
</dbReference>
<gene>
    <name evidence="2" type="ORF">SMAX5B_007618</name>
</gene>
<feature type="compositionally biased region" description="Basic and acidic residues" evidence="1">
    <location>
        <begin position="104"/>
        <end position="117"/>
    </location>
</feature>
<proteinExistence type="predicted"/>
<evidence type="ECO:0000313" key="3">
    <source>
        <dbReference type="Proteomes" id="UP000246464"/>
    </source>
</evidence>
<evidence type="ECO:0000313" key="2">
    <source>
        <dbReference type="EMBL" id="AWP05786.1"/>
    </source>
</evidence>
<evidence type="ECO:0000256" key="1">
    <source>
        <dbReference type="SAM" id="MobiDB-lite"/>
    </source>
</evidence>
<accession>A0A2U9BQ89</accession>
<dbReference type="EMBL" id="CP026250">
    <property type="protein sequence ID" value="AWP05786.1"/>
    <property type="molecule type" value="Genomic_DNA"/>
</dbReference>
<sequence length="117" mass="12623">MDTALLPPPPLPPPQPGSWAPKTHLKPQDAAMPYNIHPPIQETNPTAGALPDAQGEEAPPIFQEQDGQEDNHSDSEEICPPVQETDPAPQACHDPQVTEQQDEQSTHMDLAGEGRLA</sequence>
<protein>
    <submittedName>
        <fullName evidence="2">Uncharacterized protein</fullName>
    </submittedName>
</protein>
<feature type="region of interest" description="Disordered" evidence="1">
    <location>
        <begin position="1"/>
        <end position="117"/>
    </location>
</feature>
<dbReference type="AlphaFoldDB" id="A0A2U9BQ89"/>
<feature type="compositionally biased region" description="Pro residues" evidence="1">
    <location>
        <begin position="1"/>
        <end position="16"/>
    </location>
</feature>